<keyword evidence="2 3" id="KW-0040">ANK repeat</keyword>
<dbReference type="PROSITE" id="PS50088">
    <property type="entry name" value="ANK_REPEAT"/>
    <property type="match status" value="2"/>
</dbReference>
<dbReference type="Gene3D" id="1.25.40.20">
    <property type="entry name" value="Ankyrin repeat-containing domain"/>
    <property type="match status" value="2"/>
</dbReference>
<keyword evidence="1" id="KW-0677">Repeat</keyword>
<dbReference type="SUPFAM" id="SSF48403">
    <property type="entry name" value="Ankyrin repeat"/>
    <property type="match status" value="1"/>
</dbReference>
<protein>
    <submittedName>
        <fullName evidence="4">Ankyrin</fullName>
    </submittedName>
</protein>
<organism evidence="4 5">
    <name type="scientific">Neocallimastix californiae</name>
    <dbReference type="NCBI Taxonomy" id="1754190"/>
    <lineage>
        <taxon>Eukaryota</taxon>
        <taxon>Fungi</taxon>
        <taxon>Fungi incertae sedis</taxon>
        <taxon>Chytridiomycota</taxon>
        <taxon>Chytridiomycota incertae sedis</taxon>
        <taxon>Neocallimastigomycetes</taxon>
        <taxon>Neocallimastigales</taxon>
        <taxon>Neocallimastigaceae</taxon>
        <taxon>Neocallimastix</taxon>
    </lineage>
</organism>
<accession>A0A1Y2EGZ3</accession>
<name>A0A1Y2EGZ3_9FUNG</name>
<proteinExistence type="predicted"/>
<dbReference type="InterPro" id="IPR002110">
    <property type="entry name" value="Ankyrin_rpt"/>
</dbReference>
<evidence type="ECO:0000256" key="2">
    <source>
        <dbReference type="ARBA" id="ARBA00023043"/>
    </source>
</evidence>
<dbReference type="PANTHER" id="PTHR24126:SF14">
    <property type="entry name" value="ANK_REP_REGION DOMAIN-CONTAINING PROTEIN"/>
    <property type="match status" value="1"/>
</dbReference>
<keyword evidence="5" id="KW-1185">Reference proteome</keyword>
<evidence type="ECO:0000256" key="3">
    <source>
        <dbReference type="PROSITE-ProRule" id="PRU00023"/>
    </source>
</evidence>
<feature type="repeat" description="ANK" evidence="3">
    <location>
        <begin position="166"/>
        <end position="198"/>
    </location>
</feature>
<dbReference type="Proteomes" id="UP000193920">
    <property type="component" value="Unassembled WGS sequence"/>
</dbReference>
<evidence type="ECO:0000313" key="5">
    <source>
        <dbReference type="Proteomes" id="UP000193920"/>
    </source>
</evidence>
<dbReference type="OrthoDB" id="539213at2759"/>
<dbReference type="SMART" id="SM00248">
    <property type="entry name" value="ANK"/>
    <property type="match status" value="3"/>
</dbReference>
<dbReference type="PANTHER" id="PTHR24126">
    <property type="entry name" value="ANKYRIN REPEAT, PH AND SEC7 DOMAIN CONTAINING PROTEIN SECG-RELATED"/>
    <property type="match status" value="1"/>
</dbReference>
<dbReference type="Pfam" id="PF12796">
    <property type="entry name" value="Ank_2"/>
    <property type="match status" value="1"/>
</dbReference>
<dbReference type="STRING" id="1754190.A0A1Y2EGZ3"/>
<feature type="repeat" description="ANK" evidence="3">
    <location>
        <begin position="250"/>
        <end position="284"/>
    </location>
</feature>
<reference evidence="4" key="1">
    <citation type="submission" date="2016-08" db="EMBL/GenBank/DDBJ databases">
        <title>A Parts List for Fungal Cellulosomes Revealed by Comparative Genomics.</title>
        <authorList>
            <consortium name="DOE Joint Genome Institute"/>
            <person name="Haitjema C.H."/>
            <person name="Gilmore S.P."/>
            <person name="Henske J.K."/>
            <person name="Solomon K.V."/>
            <person name="De Groot R."/>
            <person name="Kuo A."/>
            <person name="Mondo S.J."/>
            <person name="Salamov A.A."/>
            <person name="Labutti K."/>
            <person name="Zhao Z."/>
            <person name="Chiniquy J."/>
            <person name="Barry K."/>
            <person name="Brewer H.M."/>
            <person name="Purvine S.O."/>
            <person name="Wright A.T."/>
            <person name="Boxma B."/>
            <person name="Van Alen T."/>
            <person name="Hackstein J.H."/>
            <person name="Baker S.E."/>
            <person name="Grigoriev I.V."/>
            <person name="O'Malley M.A."/>
        </authorList>
    </citation>
    <scope>NUCLEOTIDE SEQUENCE [LARGE SCALE GENOMIC DNA]</scope>
    <source>
        <strain evidence="4">G1</strain>
    </source>
</reference>
<sequence>MEGISEKVVRLIRDDESGKLRKYIIETLKKVKFSKVLSIAAALVSDNPKAVKVLFEKGVEEEEEEEEEKERDIVNILYDNHFLNAKLLNYIIRKGFEITPKLVLQFIKNNEGELVKVVFENYIFNNDFILKLLLYYRNRTTVTAEALNDVISKELNKISANEKDEDGNTFLIHACFNKNKDIVRYLIRYGADVNLKGSHHCTPLAVAVDYNLLNEDTFYKAGYESVVKDLIDHGAHVNEKGNSYIDYENDCDLPLIIAINSDVVNENVIRYLVEHGADVNGEDLIITKKKDDSIKEMKE</sequence>
<evidence type="ECO:0000256" key="1">
    <source>
        <dbReference type="ARBA" id="ARBA00022737"/>
    </source>
</evidence>
<evidence type="ECO:0000313" key="4">
    <source>
        <dbReference type="EMBL" id="ORY70842.1"/>
    </source>
</evidence>
<dbReference type="PROSITE" id="PS50297">
    <property type="entry name" value="ANK_REP_REGION"/>
    <property type="match status" value="1"/>
</dbReference>
<dbReference type="InterPro" id="IPR036770">
    <property type="entry name" value="Ankyrin_rpt-contain_sf"/>
</dbReference>
<comment type="caution">
    <text evidence="4">The sequence shown here is derived from an EMBL/GenBank/DDBJ whole genome shotgun (WGS) entry which is preliminary data.</text>
</comment>
<dbReference type="AlphaFoldDB" id="A0A1Y2EGZ3"/>
<dbReference type="EMBL" id="MCOG01000041">
    <property type="protein sequence ID" value="ORY70842.1"/>
    <property type="molecule type" value="Genomic_DNA"/>
</dbReference>
<gene>
    <name evidence="4" type="ORF">LY90DRAFT_667277</name>
</gene>